<name>A0ABR2QDU4_9ROSI</name>
<dbReference type="EMBL" id="JBBPBN010000040">
    <property type="protein sequence ID" value="KAK8998841.1"/>
    <property type="molecule type" value="Genomic_DNA"/>
</dbReference>
<gene>
    <name evidence="2" type="ORF">V6N11_070024</name>
</gene>
<feature type="compositionally biased region" description="Acidic residues" evidence="1">
    <location>
        <begin position="51"/>
        <end position="65"/>
    </location>
</feature>
<evidence type="ECO:0000256" key="1">
    <source>
        <dbReference type="SAM" id="MobiDB-lite"/>
    </source>
</evidence>
<proteinExistence type="predicted"/>
<evidence type="ECO:0000313" key="2">
    <source>
        <dbReference type="EMBL" id="KAK8998841.1"/>
    </source>
</evidence>
<accession>A0ABR2QDU4</accession>
<dbReference type="PANTHER" id="PTHR31973">
    <property type="entry name" value="POLYPROTEIN, PUTATIVE-RELATED"/>
    <property type="match status" value="1"/>
</dbReference>
<protein>
    <submittedName>
        <fullName evidence="2">Uncharacterized protein</fullName>
    </submittedName>
</protein>
<organism evidence="2 3">
    <name type="scientific">Hibiscus sabdariffa</name>
    <name type="common">roselle</name>
    <dbReference type="NCBI Taxonomy" id="183260"/>
    <lineage>
        <taxon>Eukaryota</taxon>
        <taxon>Viridiplantae</taxon>
        <taxon>Streptophyta</taxon>
        <taxon>Embryophyta</taxon>
        <taxon>Tracheophyta</taxon>
        <taxon>Spermatophyta</taxon>
        <taxon>Magnoliopsida</taxon>
        <taxon>eudicotyledons</taxon>
        <taxon>Gunneridae</taxon>
        <taxon>Pentapetalae</taxon>
        <taxon>rosids</taxon>
        <taxon>malvids</taxon>
        <taxon>Malvales</taxon>
        <taxon>Malvaceae</taxon>
        <taxon>Malvoideae</taxon>
        <taxon>Hibiscus</taxon>
    </lineage>
</organism>
<dbReference type="PANTHER" id="PTHR31973:SF187">
    <property type="entry name" value="MUTATOR TRANSPOSASE MUDRA PROTEIN"/>
    <property type="match status" value="1"/>
</dbReference>
<evidence type="ECO:0000313" key="3">
    <source>
        <dbReference type="Proteomes" id="UP001396334"/>
    </source>
</evidence>
<feature type="compositionally biased region" description="Polar residues" evidence="1">
    <location>
        <begin position="1"/>
        <end position="15"/>
    </location>
</feature>
<reference evidence="2 3" key="1">
    <citation type="journal article" date="2024" name="G3 (Bethesda)">
        <title>Genome assembly of Hibiscus sabdariffa L. provides insights into metabolisms of medicinal natural products.</title>
        <authorList>
            <person name="Kim T."/>
        </authorList>
    </citation>
    <scope>NUCLEOTIDE SEQUENCE [LARGE SCALE GENOMIC DNA]</scope>
    <source>
        <strain evidence="2">TK-2024</strain>
        <tissue evidence="2">Old leaves</tissue>
    </source>
</reference>
<feature type="region of interest" description="Disordered" evidence="1">
    <location>
        <begin position="1"/>
        <end position="93"/>
    </location>
</feature>
<comment type="caution">
    <text evidence="2">The sequence shown here is derived from an EMBL/GenBank/DDBJ whole genome shotgun (WGS) entry which is preliminary data.</text>
</comment>
<dbReference type="Proteomes" id="UP001396334">
    <property type="component" value="Unassembled WGS sequence"/>
</dbReference>
<sequence length="190" mass="20951">MDASSGNGDNGSNRAGASASYGHESVHFGWNNDMVDEESYEAQKDSGNSDWLDEIGENEADGTDENETKENEASSVDLSTDEETNYFGSSDVGSYETDSYGDFVSRKTTKTTYPNGSFDLVVERPTTADIPKFRRLYVCFGALKEGFKRYCRPLFGVDGCFLKCSLKGEILLAVGRDSNNNQIFLITWAL</sequence>
<keyword evidence="3" id="KW-1185">Reference proteome</keyword>